<dbReference type="SUPFAM" id="SSF56784">
    <property type="entry name" value="HAD-like"/>
    <property type="match status" value="1"/>
</dbReference>
<evidence type="ECO:0000313" key="2">
    <source>
        <dbReference type="Proteomes" id="UP001139006"/>
    </source>
</evidence>
<dbReference type="InterPro" id="IPR023214">
    <property type="entry name" value="HAD_sf"/>
</dbReference>
<dbReference type="InterPro" id="IPR000150">
    <property type="entry name" value="Cof"/>
</dbReference>
<gene>
    <name evidence="1" type="ORF">LB941_09825</name>
</gene>
<dbReference type="PANTHER" id="PTHR10000:SF8">
    <property type="entry name" value="HAD SUPERFAMILY HYDROLASE-LIKE, TYPE 3"/>
    <property type="match status" value="1"/>
</dbReference>
<dbReference type="Gene3D" id="3.40.50.1000">
    <property type="entry name" value="HAD superfamily/HAD-like"/>
    <property type="match status" value="1"/>
</dbReference>
<dbReference type="Gene3D" id="3.30.1240.10">
    <property type="match status" value="1"/>
</dbReference>
<dbReference type="AlphaFoldDB" id="A0A9X2FL21"/>
<proteinExistence type="predicted"/>
<sequence>MYKMITCDMDETLLSDKREITPKTVAAIKKAVAAGVYFVPNTGRNFLTIQDNLETLGLLQKKGQYVISFNGGAIVENADLKVLMTQAIPFETARALWEIGYKKGYCTHIYTVDKLYIWNPTKTDSDYLTGRVDGWEEPKEEVTMLAKTPIVKVLFEISDENKRVEMQSYIEEKITANLNITFSSDRYIEFNDTNATKGKATQLLAEKLGIKMEEVIAVGDNGNDLSMIEASGLGVCMQNGRDFVKAKAQYVTENDNNNDGVAEIIQKFILN</sequence>
<dbReference type="GO" id="GO:0005829">
    <property type="term" value="C:cytosol"/>
    <property type="evidence" value="ECO:0007669"/>
    <property type="project" value="TreeGrafter"/>
</dbReference>
<reference evidence="1 2" key="1">
    <citation type="journal article" date="2023" name="Int. J. Syst. Evol. Microbiol.">
        <title>Ligilactobacillus ubinensis sp. nov., a novel species isolated from the wild ferment of a durian fruit (Durio zibethinus).</title>
        <authorList>
            <person name="Heng Y.C."/>
            <person name="Menon N."/>
            <person name="Chen B."/>
            <person name="Loo B.Z.L."/>
            <person name="Wong G.W.J."/>
            <person name="Lim A.C.H."/>
            <person name="Silvaraju S."/>
            <person name="Kittelmann S."/>
        </authorList>
    </citation>
    <scope>NUCLEOTIDE SEQUENCE [LARGE SCALE GENOMIC DNA]</scope>
    <source>
        <strain evidence="1 2">WILCCON 0076</strain>
    </source>
</reference>
<accession>A0A9X2FL21</accession>
<dbReference type="NCBIfam" id="TIGR00099">
    <property type="entry name" value="Cof-subfamily"/>
    <property type="match status" value="1"/>
</dbReference>
<organism evidence="1 2">
    <name type="scientific">Ligilactobacillus ubinensis</name>
    <dbReference type="NCBI Taxonomy" id="2876789"/>
    <lineage>
        <taxon>Bacteria</taxon>
        <taxon>Bacillati</taxon>
        <taxon>Bacillota</taxon>
        <taxon>Bacilli</taxon>
        <taxon>Lactobacillales</taxon>
        <taxon>Lactobacillaceae</taxon>
        <taxon>Ligilactobacillus</taxon>
    </lineage>
</organism>
<keyword evidence="2" id="KW-1185">Reference proteome</keyword>
<dbReference type="RefSeq" id="WP_253361683.1">
    <property type="nucleotide sequence ID" value="NZ_JAIULA010000021.1"/>
</dbReference>
<dbReference type="Pfam" id="PF08282">
    <property type="entry name" value="Hydrolase_3"/>
    <property type="match status" value="1"/>
</dbReference>
<name>A0A9X2FL21_9LACO</name>
<dbReference type="InterPro" id="IPR036412">
    <property type="entry name" value="HAD-like_sf"/>
</dbReference>
<dbReference type="Proteomes" id="UP001139006">
    <property type="component" value="Unassembled WGS sequence"/>
</dbReference>
<dbReference type="SFLD" id="SFLDG01140">
    <property type="entry name" value="C2.B:_Phosphomannomutase_and_P"/>
    <property type="match status" value="1"/>
</dbReference>
<dbReference type="CDD" id="cd07516">
    <property type="entry name" value="HAD_Pase"/>
    <property type="match status" value="1"/>
</dbReference>
<comment type="caution">
    <text evidence="1">The sequence shown here is derived from an EMBL/GenBank/DDBJ whole genome shotgun (WGS) entry which is preliminary data.</text>
</comment>
<evidence type="ECO:0000313" key="1">
    <source>
        <dbReference type="EMBL" id="MCP0887629.1"/>
    </source>
</evidence>
<protein>
    <submittedName>
        <fullName evidence="1">Cof-type HAD-IIB family hydrolase</fullName>
    </submittedName>
</protein>
<dbReference type="GO" id="GO:0000287">
    <property type="term" value="F:magnesium ion binding"/>
    <property type="evidence" value="ECO:0007669"/>
    <property type="project" value="TreeGrafter"/>
</dbReference>
<dbReference type="SFLD" id="SFLDS00003">
    <property type="entry name" value="Haloacid_Dehalogenase"/>
    <property type="match status" value="1"/>
</dbReference>
<dbReference type="InterPro" id="IPR006379">
    <property type="entry name" value="HAD-SF_hydro_IIB"/>
</dbReference>
<dbReference type="NCBIfam" id="TIGR01484">
    <property type="entry name" value="HAD-SF-IIB"/>
    <property type="match status" value="1"/>
</dbReference>
<dbReference type="GO" id="GO:0016791">
    <property type="term" value="F:phosphatase activity"/>
    <property type="evidence" value="ECO:0007669"/>
    <property type="project" value="UniProtKB-ARBA"/>
</dbReference>
<dbReference type="PANTHER" id="PTHR10000">
    <property type="entry name" value="PHOSPHOSERINE PHOSPHATASE"/>
    <property type="match status" value="1"/>
</dbReference>
<dbReference type="EMBL" id="JAIULA010000021">
    <property type="protein sequence ID" value="MCP0887629.1"/>
    <property type="molecule type" value="Genomic_DNA"/>
</dbReference>
<keyword evidence="1" id="KW-0378">Hydrolase</keyword>